<name>A0A143FIU1_9CAUD</name>
<proteinExistence type="predicted"/>
<protein>
    <submittedName>
        <fullName evidence="1">Uncharacterized protein</fullName>
    </submittedName>
</protein>
<gene>
    <name evidence="1" type="ORF">JUGLONE_141</name>
</gene>
<evidence type="ECO:0000313" key="2">
    <source>
        <dbReference type="Proteomes" id="UP000225977"/>
    </source>
</evidence>
<organism evidence="1 2">
    <name type="scientific">Bacillus phage Juglone</name>
    <dbReference type="NCBI Taxonomy" id="1805949"/>
    <lineage>
        <taxon>Viruses</taxon>
        <taxon>Duplodnaviria</taxon>
        <taxon>Heunggongvirae</taxon>
        <taxon>Uroviricota</taxon>
        <taxon>Caudoviricetes</taxon>
        <taxon>Herelleviridae</taxon>
        <taxon>Bastillevirinae</taxon>
        <taxon>Bequatrovirus</taxon>
        <taxon>Bequatrovirus troll</taxon>
    </lineage>
</organism>
<reference evidence="2" key="1">
    <citation type="submission" date="2016-02" db="EMBL/GenBank/DDBJ databases">
        <authorList>
            <person name="Mokah H."/>
            <person name="Prakash A."/>
            <person name="Horton L."/>
            <person name="Cochran E."/>
            <person name="Foltz S."/>
            <person name="Olszewski N."/>
            <person name="Jeyasankar M."/>
            <person name="Sehgal N."/>
            <person name="Miller A."/>
            <person name="Luong A."/>
            <person name="Miller R."/>
            <person name="Afzal A."/>
            <person name="Dandamudi K."/>
            <person name="Yoo S."/>
            <person name="Shi R."/>
            <person name="Carvalho R."/>
            <person name="Koparde V.N."/>
            <person name="Lee V."/>
            <person name="Buck G."/>
            <person name="Serrano M.G."/>
            <person name="Johnson A."/>
        </authorList>
    </citation>
    <scope>NUCLEOTIDE SEQUENCE [LARGE SCALE GENOMIC DNA]</scope>
</reference>
<dbReference type="Proteomes" id="UP000225977">
    <property type="component" value="Segment"/>
</dbReference>
<sequence length="67" mass="7931">MSSYARDMVEAHETYARQIQSFMWEGKPNKSNKKVHTVEELEEFLENLRKDAWSNYDNGAYSLGWRG</sequence>
<evidence type="ECO:0000313" key="1">
    <source>
        <dbReference type="EMBL" id="AMW61666.1"/>
    </source>
</evidence>
<dbReference type="EMBL" id="KU737345">
    <property type="protein sequence ID" value="AMW61666.1"/>
    <property type="molecule type" value="Genomic_DNA"/>
</dbReference>
<accession>A0A143FIU1</accession>